<dbReference type="PRINTS" id="PR00153">
    <property type="entry name" value="CSAPPISMRASE"/>
</dbReference>
<protein>
    <recommendedName>
        <fullName evidence="4">Peptidyl-prolyl cis-trans isomerase</fullName>
        <shortName evidence="4">PPIase</shortName>
        <ecNumber evidence="4">5.2.1.8</ecNumber>
    </recommendedName>
</protein>
<accession>A0A2S0UM87</accession>
<dbReference type="Gene3D" id="2.40.100.10">
    <property type="entry name" value="Cyclophilin-like"/>
    <property type="match status" value="1"/>
</dbReference>
<keyword evidence="7" id="KW-1185">Reference proteome</keyword>
<organism evidence="6 7">
    <name type="scientific">Paragemmobacter aquarius</name>
    <dbReference type="NCBI Taxonomy" id="2169400"/>
    <lineage>
        <taxon>Bacteria</taxon>
        <taxon>Pseudomonadati</taxon>
        <taxon>Pseudomonadota</taxon>
        <taxon>Alphaproteobacteria</taxon>
        <taxon>Rhodobacterales</taxon>
        <taxon>Paracoccaceae</taxon>
        <taxon>Paragemmobacter</taxon>
    </lineage>
</organism>
<evidence type="ECO:0000259" key="5">
    <source>
        <dbReference type="PROSITE" id="PS50072"/>
    </source>
</evidence>
<dbReference type="GO" id="GO:0003755">
    <property type="term" value="F:peptidyl-prolyl cis-trans isomerase activity"/>
    <property type="evidence" value="ECO:0007669"/>
    <property type="project" value="UniProtKB-UniRule"/>
</dbReference>
<keyword evidence="3 4" id="KW-0413">Isomerase</keyword>
<dbReference type="InterPro" id="IPR044666">
    <property type="entry name" value="Cyclophilin_A-like"/>
</dbReference>
<dbReference type="Proteomes" id="UP000244496">
    <property type="component" value="Chromosome"/>
</dbReference>
<comment type="catalytic activity">
    <reaction evidence="4">
        <text>[protein]-peptidylproline (omega=180) = [protein]-peptidylproline (omega=0)</text>
        <dbReference type="Rhea" id="RHEA:16237"/>
        <dbReference type="Rhea" id="RHEA-COMP:10747"/>
        <dbReference type="Rhea" id="RHEA-COMP:10748"/>
        <dbReference type="ChEBI" id="CHEBI:83833"/>
        <dbReference type="ChEBI" id="CHEBI:83834"/>
        <dbReference type="EC" id="5.2.1.8"/>
    </reaction>
</comment>
<evidence type="ECO:0000256" key="4">
    <source>
        <dbReference type="RuleBase" id="RU363019"/>
    </source>
</evidence>
<dbReference type="PROSITE" id="PS50072">
    <property type="entry name" value="CSA_PPIASE_2"/>
    <property type="match status" value="1"/>
</dbReference>
<evidence type="ECO:0000256" key="2">
    <source>
        <dbReference type="ARBA" id="ARBA00023110"/>
    </source>
</evidence>
<dbReference type="PROSITE" id="PS00170">
    <property type="entry name" value="CSA_PPIASE_1"/>
    <property type="match status" value="1"/>
</dbReference>
<evidence type="ECO:0000256" key="3">
    <source>
        <dbReference type="ARBA" id="ARBA00023235"/>
    </source>
</evidence>
<dbReference type="InterPro" id="IPR029000">
    <property type="entry name" value="Cyclophilin-like_dom_sf"/>
</dbReference>
<comment type="function">
    <text evidence="4">PPIases accelerate the folding of proteins. It catalyzes the cis-trans isomerization of proline imidic peptide bonds in oligopeptides.</text>
</comment>
<gene>
    <name evidence="6" type="ORF">HYN69_10825</name>
</gene>
<dbReference type="KEGG" id="geh:HYN69_10825"/>
<dbReference type="EC" id="5.2.1.8" evidence="4"/>
<evidence type="ECO:0000256" key="1">
    <source>
        <dbReference type="ARBA" id="ARBA00007365"/>
    </source>
</evidence>
<proteinExistence type="inferred from homology"/>
<dbReference type="RefSeq" id="WP_108435744.1">
    <property type="nucleotide sequence ID" value="NZ_CP028918.1"/>
</dbReference>
<dbReference type="AlphaFoldDB" id="A0A2S0UM87"/>
<feature type="domain" description="PPIase cyclophilin-type" evidence="5">
    <location>
        <begin position="41"/>
        <end position="203"/>
    </location>
</feature>
<dbReference type="GO" id="GO:0006457">
    <property type="term" value="P:protein folding"/>
    <property type="evidence" value="ECO:0007669"/>
    <property type="project" value="InterPro"/>
</dbReference>
<dbReference type="PANTHER" id="PTHR45625">
    <property type="entry name" value="PEPTIDYL-PROLYL CIS-TRANS ISOMERASE-RELATED"/>
    <property type="match status" value="1"/>
</dbReference>
<dbReference type="PANTHER" id="PTHR45625:SF4">
    <property type="entry name" value="PEPTIDYLPROLYL ISOMERASE DOMAIN AND WD REPEAT-CONTAINING PROTEIN 1"/>
    <property type="match status" value="1"/>
</dbReference>
<dbReference type="CDD" id="cd00317">
    <property type="entry name" value="cyclophilin"/>
    <property type="match status" value="1"/>
</dbReference>
<sequence>MSRDRLIAGGIFALGLAALGGYGLSQSAAVAQDATDGPGPNLTIEVAGSTTGTVTIDLASDVAPNHVAQIVALAKEGAYDGVVFHRVINGFMAQTGDVQYGKYGGDTSMAGTGGSQLPDLAAEFSSMPFDRGVVGMARSMDPDSANSQFFIMFAPAPHLDGQYTVVGHVIAGMDVVDAVKKGDDAANGAVIDPDYMATVTVAE</sequence>
<dbReference type="InterPro" id="IPR002130">
    <property type="entry name" value="Cyclophilin-type_PPIase_dom"/>
</dbReference>
<dbReference type="Pfam" id="PF00160">
    <property type="entry name" value="Pro_isomerase"/>
    <property type="match status" value="1"/>
</dbReference>
<name>A0A2S0UM87_9RHOB</name>
<comment type="similarity">
    <text evidence="1 4">Belongs to the cyclophilin-type PPIase family.</text>
</comment>
<dbReference type="EMBL" id="CP028918">
    <property type="protein sequence ID" value="AWB48925.1"/>
    <property type="molecule type" value="Genomic_DNA"/>
</dbReference>
<dbReference type="OrthoDB" id="9807797at2"/>
<evidence type="ECO:0000313" key="6">
    <source>
        <dbReference type="EMBL" id="AWB48925.1"/>
    </source>
</evidence>
<dbReference type="SUPFAM" id="SSF50891">
    <property type="entry name" value="Cyclophilin-like"/>
    <property type="match status" value="1"/>
</dbReference>
<dbReference type="InterPro" id="IPR020892">
    <property type="entry name" value="Cyclophilin-type_PPIase_CS"/>
</dbReference>
<keyword evidence="2 4" id="KW-0697">Rotamase</keyword>
<reference evidence="6 7" key="1">
    <citation type="submission" date="2018-04" db="EMBL/GenBank/DDBJ databases">
        <title>Genome sequencing of Gemmobacter.</title>
        <authorList>
            <person name="Yi H."/>
            <person name="Baek M.-G."/>
        </authorList>
    </citation>
    <scope>NUCLEOTIDE SEQUENCE [LARGE SCALE GENOMIC DNA]</scope>
    <source>
        <strain evidence="6 7">HYN0069</strain>
    </source>
</reference>
<evidence type="ECO:0000313" key="7">
    <source>
        <dbReference type="Proteomes" id="UP000244496"/>
    </source>
</evidence>